<accession>A0A7W1WP14</accession>
<protein>
    <recommendedName>
        <fullName evidence="4">Lipoprotein</fullName>
    </recommendedName>
</protein>
<sequence>MNKRFFSIVALLAVFTLIFAGCNSKPAASPSDQPAKEEELSLVDVMTKSEEALSKAKGFSYKVEGTQKIGTPEASLTTDIDMKMDMTNNPQAMYAKGKVKAMGQEVPLEMYMVDNTIYQQVNGTWMEMKGAGLNQTGVNTEEPSAAVKKVKELVQKLGGTPKGFTMKKENGSYVVAMDGTAVKDSKEMLDALVEQIKGTLQGMDQAQQLNAKFDLNKIKVESYKETMYIDEKTFELKSVDHESKITMPVEGQSLMIDQKMKMSVEGAYDGKIEVPDEVKDKVLIRNYN</sequence>
<evidence type="ECO:0008006" key="4">
    <source>
        <dbReference type="Google" id="ProtNLM"/>
    </source>
</evidence>
<feature type="chain" id="PRO_5038713026" description="Lipoprotein" evidence="1">
    <location>
        <begin position="21"/>
        <end position="288"/>
    </location>
</feature>
<evidence type="ECO:0000313" key="3">
    <source>
        <dbReference type="Proteomes" id="UP000535491"/>
    </source>
</evidence>
<keyword evidence="3" id="KW-1185">Reference proteome</keyword>
<reference evidence="2 3" key="1">
    <citation type="submission" date="2020-07" db="EMBL/GenBank/DDBJ databases">
        <authorList>
            <person name="Feng H."/>
        </authorList>
    </citation>
    <scope>NUCLEOTIDE SEQUENCE [LARGE SCALE GENOMIC DNA]</scope>
    <source>
        <strain evidence="3">s-10</strain>
    </source>
</reference>
<proteinExistence type="predicted"/>
<dbReference type="RefSeq" id="WP_181750653.1">
    <property type="nucleotide sequence ID" value="NZ_JACEIQ010000002.1"/>
</dbReference>
<dbReference type="PROSITE" id="PS51257">
    <property type="entry name" value="PROKAR_LIPOPROTEIN"/>
    <property type="match status" value="1"/>
</dbReference>
<feature type="signal peptide" evidence="1">
    <location>
        <begin position="1"/>
        <end position="20"/>
    </location>
</feature>
<evidence type="ECO:0000313" key="2">
    <source>
        <dbReference type="EMBL" id="MBA4493422.1"/>
    </source>
</evidence>
<comment type="caution">
    <text evidence="2">The sequence shown here is derived from an EMBL/GenBank/DDBJ whole genome shotgun (WGS) entry which is preliminary data.</text>
</comment>
<dbReference type="Pfam" id="PF20316">
    <property type="entry name" value="DUF6612"/>
    <property type="match status" value="1"/>
</dbReference>
<dbReference type="Proteomes" id="UP000535491">
    <property type="component" value="Unassembled WGS sequence"/>
</dbReference>
<evidence type="ECO:0000256" key="1">
    <source>
        <dbReference type="SAM" id="SignalP"/>
    </source>
</evidence>
<gene>
    <name evidence="2" type="ORF">H1191_03770</name>
</gene>
<dbReference type="EMBL" id="JACEIQ010000002">
    <property type="protein sequence ID" value="MBA4493422.1"/>
    <property type="molecule type" value="Genomic_DNA"/>
</dbReference>
<organism evidence="2 3">
    <name type="scientific">Paenactinomyces guangxiensis</name>
    <dbReference type="NCBI Taxonomy" id="1490290"/>
    <lineage>
        <taxon>Bacteria</taxon>
        <taxon>Bacillati</taxon>
        <taxon>Bacillota</taxon>
        <taxon>Bacilli</taxon>
        <taxon>Bacillales</taxon>
        <taxon>Thermoactinomycetaceae</taxon>
        <taxon>Paenactinomyces</taxon>
    </lineage>
</organism>
<name>A0A7W1WP14_9BACL</name>
<keyword evidence="1" id="KW-0732">Signal</keyword>
<dbReference type="AlphaFoldDB" id="A0A7W1WP14"/>
<dbReference type="Gene3D" id="2.50.20.20">
    <property type="match status" value="1"/>
</dbReference>
<dbReference type="InterPro" id="IPR046720">
    <property type="entry name" value="DUF6612"/>
</dbReference>